<evidence type="ECO:0000259" key="4">
    <source>
        <dbReference type="Pfam" id="PF00361"/>
    </source>
</evidence>
<keyword evidence="2" id="KW-0520">NAD</keyword>
<reference evidence="6 7" key="1">
    <citation type="submission" date="2020-12" db="EMBL/GenBank/DDBJ databases">
        <title>Concerted genomic and epigenomic changes stabilize Arabidopsis allopolyploids.</title>
        <authorList>
            <person name="Chen Z."/>
        </authorList>
    </citation>
    <scope>NUCLEOTIDE SEQUENCE [LARGE SCALE GENOMIC DNA]</scope>
    <source>
        <strain evidence="6">Allo738</strain>
        <tissue evidence="6">Leaf</tissue>
    </source>
</reference>
<evidence type="ECO:0000256" key="2">
    <source>
        <dbReference type="ARBA" id="ARBA00023027"/>
    </source>
</evidence>
<dbReference type="InterPro" id="IPR001810">
    <property type="entry name" value="F-box_dom"/>
</dbReference>
<gene>
    <name evidence="6" type="ORF">ISN45_Aa03g033400</name>
</gene>
<dbReference type="Proteomes" id="UP000694240">
    <property type="component" value="Chromosome 8"/>
</dbReference>
<accession>A0A8T2B041</accession>
<comment type="caution">
    <text evidence="6">The sequence shown here is derived from an EMBL/GenBank/DDBJ whole genome shotgun (WGS) entry which is preliminary data.</text>
</comment>
<dbReference type="PANTHER" id="PTHR33127">
    <property type="entry name" value="TRANSMEMBRANE PROTEIN"/>
    <property type="match status" value="1"/>
</dbReference>
<keyword evidence="3" id="KW-0472">Membrane</keyword>
<keyword evidence="7" id="KW-1185">Reference proteome</keyword>
<evidence type="ECO:0000313" key="7">
    <source>
        <dbReference type="Proteomes" id="UP000694240"/>
    </source>
</evidence>
<dbReference type="PANTHER" id="PTHR33127:SF54">
    <property type="entry name" value="F-BOX DOMAIN-CONTAINING PROTEIN"/>
    <property type="match status" value="1"/>
</dbReference>
<evidence type="ECO:0000256" key="1">
    <source>
        <dbReference type="ARBA" id="ARBA00022967"/>
    </source>
</evidence>
<dbReference type="Pfam" id="PF00646">
    <property type="entry name" value="F-box"/>
    <property type="match status" value="1"/>
</dbReference>
<keyword evidence="3" id="KW-1133">Transmembrane helix</keyword>
<organism evidence="6 7">
    <name type="scientific">Arabidopsis thaliana x Arabidopsis arenosa</name>
    <dbReference type="NCBI Taxonomy" id="1240361"/>
    <lineage>
        <taxon>Eukaryota</taxon>
        <taxon>Viridiplantae</taxon>
        <taxon>Streptophyta</taxon>
        <taxon>Embryophyta</taxon>
        <taxon>Tracheophyta</taxon>
        <taxon>Spermatophyta</taxon>
        <taxon>Magnoliopsida</taxon>
        <taxon>eudicotyledons</taxon>
        <taxon>Gunneridae</taxon>
        <taxon>Pentapetalae</taxon>
        <taxon>rosids</taxon>
        <taxon>malvids</taxon>
        <taxon>Brassicales</taxon>
        <taxon>Brassicaceae</taxon>
        <taxon>Camelineae</taxon>
        <taxon>Arabidopsis</taxon>
    </lineage>
</organism>
<name>A0A8T2B041_9BRAS</name>
<keyword evidence="1" id="KW-1278">Translocase</keyword>
<protein>
    <submittedName>
        <fullName evidence="6">F-box-like domain superfamily</fullName>
    </submittedName>
</protein>
<feature type="domain" description="NADH:quinone oxidoreductase/Mrp antiporter transmembrane" evidence="4">
    <location>
        <begin position="187"/>
        <end position="241"/>
    </location>
</feature>
<dbReference type="GO" id="GO:0009536">
    <property type="term" value="C:plastid"/>
    <property type="evidence" value="ECO:0007669"/>
    <property type="project" value="UniProtKB-ARBA"/>
</dbReference>
<dbReference type="EMBL" id="JAEFBK010000008">
    <property type="protein sequence ID" value="KAG7579179.1"/>
    <property type="molecule type" value="Genomic_DNA"/>
</dbReference>
<evidence type="ECO:0000256" key="3">
    <source>
        <dbReference type="SAM" id="Phobius"/>
    </source>
</evidence>
<evidence type="ECO:0000313" key="6">
    <source>
        <dbReference type="EMBL" id="KAG7579179.1"/>
    </source>
</evidence>
<dbReference type="Pfam" id="PF00361">
    <property type="entry name" value="Proton_antipo_M"/>
    <property type="match status" value="1"/>
</dbReference>
<evidence type="ECO:0000259" key="5">
    <source>
        <dbReference type="Pfam" id="PF00646"/>
    </source>
</evidence>
<proteinExistence type="predicted"/>
<sequence length="455" mass="51994">MNNKFQGENGEKKDWSILLPELLHSVMSRLIVKYNIQASVVCKTWYKASVSVRTKEHHLWHMKYPSSVGSKRPFEFYDPLHDTTYIMEFPEMAGMTVYYSKDGWLLMCNGHSSEMFIFNPFTHLILAVVGPTIMRHSKFDMHRGPCEAVRLACEDGEKAGRESYVKMAGQPGHERGATLGERRTALTTNLTICNHFLNNLFLASCVSLICILLLIGAVGKSAQIGSHTWSPDAMEGPTPMPDCLRAPTSDDCLVFGLANIKNDNNLIAINTLKVGETNWKTTRFVSPEDFFTYHNRIIFSEGLFYCLGGLGTLAVFDPSRQTWDIHQLRRFSTSWFGTYLVDIEGDIFLLKVYSDNLRGYALNRNGDWTWEDKDKFDEGLTIFGDFRACKGRSGLMSNMRNKIFLSKFLHPVIQTYVFFDEGRYLPSNSCTLSWDEKKNVQSVWIEPPKQILHFL</sequence>
<feature type="domain" description="F-box" evidence="5">
    <location>
        <begin position="15"/>
        <end position="55"/>
    </location>
</feature>
<feature type="transmembrane region" description="Helical" evidence="3">
    <location>
        <begin position="196"/>
        <end position="218"/>
    </location>
</feature>
<keyword evidence="3" id="KW-0812">Transmembrane</keyword>
<dbReference type="InterPro" id="IPR001750">
    <property type="entry name" value="ND/Mrp_TM"/>
</dbReference>
<dbReference type="AlphaFoldDB" id="A0A8T2B041"/>